<dbReference type="KEGG" id="aprc:113871756"/>
<protein>
    <submittedName>
        <fullName evidence="3">Uncharacterized protein LOC113871756</fullName>
    </submittedName>
</protein>
<gene>
    <name evidence="3" type="primary">LOC113871756</name>
</gene>
<reference evidence="2" key="1">
    <citation type="journal article" date="2019" name="Toxins">
        <title>Detection of Abrin-Like and Prepropulchellin-Like Toxin Genes and Transcripts Using Whole Genome Sequencing and Full-Length Transcript Sequencing of Abrus precatorius.</title>
        <authorList>
            <person name="Hovde B.T."/>
            <person name="Daligault H.E."/>
            <person name="Hanschen E.R."/>
            <person name="Kunde Y.A."/>
            <person name="Johnson M.B."/>
            <person name="Starkenburg S.R."/>
            <person name="Johnson S.L."/>
        </authorList>
    </citation>
    <scope>NUCLEOTIDE SEQUENCE [LARGE SCALE GENOMIC DNA]</scope>
</reference>
<proteinExistence type="predicted"/>
<evidence type="ECO:0000313" key="3">
    <source>
        <dbReference type="RefSeq" id="XP_027364659.1"/>
    </source>
</evidence>
<feature type="compositionally biased region" description="Basic residues" evidence="1">
    <location>
        <begin position="41"/>
        <end position="54"/>
    </location>
</feature>
<dbReference type="Proteomes" id="UP000694853">
    <property type="component" value="Unplaced"/>
</dbReference>
<sequence length="115" mass="13349">MASLKADKPNGTQLFGQAKKKLFLKLVMVHPKVQLPNQLQRKLHRSPRNLRKRERQANNLQSTRHSSLICWRKVWFDSIKSHTNVGYNNTCTLFSFVAKVSWPPSIDQLALRVII</sequence>
<keyword evidence="2" id="KW-1185">Reference proteome</keyword>
<dbReference type="RefSeq" id="XP_027364659.1">
    <property type="nucleotide sequence ID" value="XM_027508858.1"/>
</dbReference>
<accession>A0A8B8MC22</accession>
<dbReference type="GeneID" id="113871756"/>
<reference evidence="3" key="2">
    <citation type="submission" date="2025-08" db="UniProtKB">
        <authorList>
            <consortium name="RefSeq"/>
        </authorList>
    </citation>
    <scope>IDENTIFICATION</scope>
    <source>
        <tissue evidence="3">Young leaves</tissue>
    </source>
</reference>
<feature type="region of interest" description="Disordered" evidence="1">
    <location>
        <begin position="38"/>
        <end position="64"/>
    </location>
</feature>
<evidence type="ECO:0000256" key="1">
    <source>
        <dbReference type="SAM" id="MobiDB-lite"/>
    </source>
</evidence>
<evidence type="ECO:0000313" key="2">
    <source>
        <dbReference type="Proteomes" id="UP000694853"/>
    </source>
</evidence>
<name>A0A8B8MC22_ABRPR</name>
<organism evidence="2 3">
    <name type="scientific">Abrus precatorius</name>
    <name type="common">Indian licorice</name>
    <name type="synonym">Glycine abrus</name>
    <dbReference type="NCBI Taxonomy" id="3816"/>
    <lineage>
        <taxon>Eukaryota</taxon>
        <taxon>Viridiplantae</taxon>
        <taxon>Streptophyta</taxon>
        <taxon>Embryophyta</taxon>
        <taxon>Tracheophyta</taxon>
        <taxon>Spermatophyta</taxon>
        <taxon>Magnoliopsida</taxon>
        <taxon>eudicotyledons</taxon>
        <taxon>Gunneridae</taxon>
        <taxon>Pentapetalae</taxon>
        <taxon>rosids</taxon>
        <taxon>fabids</taxon>
        <taxon>Fabales</taxon>
        <taxon>Fabaceae</taxon>
        <taxon>Papilionoideae</taxon>
        <taxon>50 kb inversion clade</taxon>
        <taxon>NPAAA clade</taxon>
        <taxon>indigoferoid/millettioid clade</taxon>
        <taxon>Abreae</taxon>
        <taxon>Abrus</taxon>
    </lineage>
</organism>
<dbReference type="AlphaFoldDB" id="A0A8B8MC22"/>
<dbReference type="OrthoDB" id="1937015at2759"/>